<dbReference type="AlphaFoldDB" id="A0A5D2K879"/>
<protein>
    <submittedName>
        <fullName evidence="1">Uncharacterized protein</fullName>
    </submittedName>
</protein>
<proteinExistence type="predicted"/>
<gene>
    <name evidence="1" type="ORF">ES332_D07G167100v1</name>
</gene>
<evidence type="ECO:0000313" key="2">
    <source>
        <dbReference type="Proteomes" id="UP000322667"/>
    </source>
</evidence>
<organism evidence="1 2">
    <name type="scientific">Gossypium tomentosum</name>
    <name type="common">Hawaiian cotton</name>
    <name type="synonym">Gossypium sandvicense</name>
    <dbReference type="NCBI Taxonomy" id="34277"/>
    <lineage>
        <taxon>Eukaryota</taxon>
        <taxon>Viridiplantae</taxon>
        <taxon>Streptophyta</taxon>
        <taxon>Embryophyta</taxon>
        <taxon>Tracheophyta</taxon>
        <taxon>Spermatophyta</taxon>
        <taxon>Magnoliopsida</taxon>
        <taxon>eudicotyledons</taxon>
        <taxon>Gunneridae</taxon>
        <taxon>Pentapetalae</taxon>
        <taxon>rosids</taxon>
        <taxon>malvids</taxon>
        <taxon>Malvales</taxon>
        <taxon>Malvaceae</taxon>
        <taxon>Malvoideae</taxon>
        <taxon>Gossypium</taxon>
    </lineage>
</organism>
<keyword evidence="2" id="KW-1185">Reference proteome</keyword>
<name>A0A5D2K879_GOSTO</name>
<sequence>MNMTSCSSDPMIGADIFVDFYSLPSSPFTHSLPYEPYFTLTNSHLKILKRQPYLASFDSGILHLHPRTGALRWLGTRENQTTNRLGKGMSGPLLAQRVKGRCAKTVQYNNIKFQVWDLGMMITTS</sequence>
<dbReference type="EMBL" id="CM017629">
    <property type="protein sequence ID" value="TYH63107.1"/>
    <property type="molecule type" value="Genomic_DNA"/>
</dbReference>
<reference evidence="1 2" key="1">
    <citation type="submission" date="2019-07" db="EMBL/GenBank/DDBJ databases">
        <title>WGS assembly of Gossypium tomentosum.</title>
        <authorList>
            <person name="Chen Z.J."/>
            <person name="Sreedasyam A."/>
            <person name="Ando A."/>
            <person name="Song Q."/>
            <person name="De L."/>
            <person name="Hulse-Kemp A."/>
            <person name="Ding M."/>
            <person name="Ye W."/>
            <person name="Kirkbride R."/>
            <person name="Jenkins J."/>
            <person name="Plott C."/>
            <person name="Lovell J."/>
            <person name="Lin Y.-M."/>
            <person name="Vaughn R."/>
            <person name="Liu B."/>
            <person name="Li W."/>
            <person name="Simpson S."/>
            <person name="Scheffler B."/>
            <person name="Saski C."/>
            <person name="Grover C."/>
            <person name="Hu G."/>
            <person name="Conover J."/>
            <person name="Carlson J."/>
            <person name="Shu S."/>
            <person name="Boston L."/>
            <person name="Williams M."/>
            <person name="Peterson D."/>
            <person name="Mcgee K."/>
            <person name="Jones D."/>
            <person name="Wendel J."/>
            <person name="Stelly D."/>
            <person name="Grimwood J."/>
            <person name="Schmutz J."/>
        </authorList>
    </citation>
    <scope>NUCLEOTIDE SEQUENCE [LARGE SCALE GENOMIC DNA]</scope>
    <source>
        <strain evidence="1">7179.01</strain>
    </source>
</reference>
<evidence type="ECO:0000313" key="1">
    <source>
        <dbReference type="EMBL" id="TYH63107.1"/>
    </source>
</evidence>
<dbReference type="Proteomes" id="UP000322667">
    <property type="component" value="Chromosome D07"/>
</dbReference>
<accession>A0A5D2K879</accession>